<dbReference type="AlphaFoldDB" id="A0A2P2QI83"/>
<protein>
    <submittedName>
        <fullName evidence="1">Uncharacterized protein</fullName>
    </submittedName>
</protein>
<organism evidence="1">
    <name type="scientific">Rhizophora mucronata</name>
    <name type="common">Asiatic mangrove</name>
    <dbReference type="NCBI Taxonomy" id="61149"/>
    <lineage>
        <taxon>Eukaryota</taxon>
        <taxon>Viridiplantae</taxon>
        <taxon>Streptophyta</taxon>
        <taxon>Embryophyta</taxon>
        <taxon>Tracheophyta</taxon>
        <taxon>Spermatophyta</taxon>
        <taxon>Magnoliopsida</taxon>
        <taxon>eudicotyledons</taxon>
        <taxon>Gunneridae</taxon>
        <taxon>Pentapetalae</taxon>
        <taxon>rosids</taxon>
        <taxon>fabids</taxon>
        <taxon>Malpighiales</taxon>
        <taxon>Rhizophoraceae</taxon>
        <taxon>Rhizophora</taxon>
    </lineage>
</organism>
<reference evidence="1" key="1">
    <citation type="submission" date="2018-02" db="EMBL/GenBank/DDBJ databases">
        <title>Rhizophora mucronata_Transcriptome.</title>
        <authorList>
            <person name="Meera S.P."/>
            <person name="Sreeshan A."/>
            <person name="Augustine A."/>
        </authorList>
    </citation>
    <scope>NUCLEOTIDE SEQUENCE</scope>
    <source>
        <tissue evidence="1">Leaf</tissue>
    </source>
</reference>
<proteinExistence type="predicted"/>
<sequence length="26" mass="2967">MSLSLTLYMLIKLVRIGAVSSQTYFM</sequence>
<name>A0A2P2QI83_RHIMU</name>
<dbReference type="EMBL" id="GGEC01086224">
    <property type="protein sequence ID" value="MBX66708.1"/>
    <property type="molecule type" value="Transcribed_RNA"/>
</dbReference>
<accession>A0A2P2QI83</accession>
<evidence type="ECO:0000313" key="1">
    <source>
        <dbReference type="EMBL" id="MBX66708.1"/>
    </source>
</evidence>